<evidence type="ECO:0000313" key="2">
    <source>
        <dbReference type="EMBL" id="KAG2205842.1"/>
    </source>
</evidence>
<reference evidence="2" key="1">
    <citation type="submission" date="2020-12" db="EMBL/GenBank/DDBJ databases">
        <title>Metabolic potential, ecology and presence of endohyphal bacteria is reflected in genomic diversity of Mucoromycotina.</title>
        <authorList>
            <person name="Muszewska A."/>
            <person name="Okrasinska A."/>
            <person name="Steczkiewicz K."/>
            <person name="Drgas O."/>
            <person name="Orlowska M."/>
            <person name="Perlinska-Lenart U."/>
            <person name="Aleksandrzak-Piekarczyk T."/>
            <person name="Szatraj K."/>
            <person name="Zielenkiewicz U."/>
            <person name="Pilsyk S."/>
            <person name="Malc E."/>
            <person name="Mieczkowski P."/>
            <person name="Kruszewska J.S."/>
            <person name="Biernat P."/>
            <person name="Pawlowska J."/>
        </authorList>
    </citation>
    <scope>NUCLEOTIDE SEQUENCE</scope>
    <source>
        <strain evidence="2">WA0000017839</strain>
    </source>
</reference>
<protein>
    <submittedName>
        <fullName evidence="2">Uncharacterized protein</fullName>
    </submittedName>
</protein>
<dbReference type="AlphaFoldDB" id="A0A8H7R8P7"/>
<sequence length="142" mass="16327">MTFSLINNNNKNNKSNMNNKNDGQKNMKEEAYLNNTKEHCYAYAGSRLSKFLLQSNHSHKFQPYVKPVKKPMNALFGDIPTQSHDTFDYGAHILDDETVFSEFDWITTHTPTNHLPLSPPLSPSDSHESFMLESLDDYVLFP</sequence>
<gene>
    <name evidence="2" type="ORF">INT47_004025</name>
</gene>
<feature type="compositionally biased region" description="Low complexity" evidence="1">
    <location>
        <begin position="7"/>
        <end position="21"/>
    </location>
</feature>
<comment type="caution">
    <text evidence="2">The sequence shown here is derived from an EMBL/GenBank/DDBJ whole genome shotgun (WGS) entry which is preliminary data.</text>
</comment>
<keyword evidence="3" id="KW-1185">Reference proteome</keyword>
<evidence type="ECO:0000313" key="3">
    <source>
        <dbReference type="Proteomes" id="UP000603453"/>
    </source>
</evidence>
<dbReference type="Proteomes" id="UP000603453">
    <property type="component" value="Unassembled WGS sequence"/>
</dbReference>
<accession>A0A8H7R8P7</accession>
<dbReference type="EMBL" id="JAEPRD010000034">
    <property type="protein sequence ID" value="KAG2205842.1"/>
    <property type="molecule type" value="Genomic_DNA"/>
</dbReference>
<proteinExistence type="predicted"/>
<feature type="region of interest" description="Disordered" evidence="1">
    <location>
        <begin position="1"/>
        <end position="24"/>
    </location>
</feature>
<name>A0A8H7R8P7_9FUNG</name>
<organism evidence="2 3">
    <name type="scientific">Mucor saturninus</name>
    <dbReference type="NCBI Taxonomy" id="64648"/>
    <lineage>
        <taxon>Eukaryota</taxon>
        <taxon>Fungi</taxon>
        <taxon>Fungi incertae sedis</taxon>
        <taxon>Mucoromycota</taxon>
        <taxon>Mucoromycotina</taxon>
        <taxon>Mucoromycetes</taxon>
        <taxon>Mucorales</taxon>
        <taxon>Mucorineae</taxon>
        <taxon>Mucoraceae</taxon>
        <taxon>Mucor</taxon>
    </lineage>
</organism>
<evidence type="ECO:0000256" key="1">
    <source>
        <dbReference type="SAM" id="MobiDB-lite"/>
    </source>
</evidence>